<evidence type="ECO:0008006" key="3">
    <source>
        <dbReference type="Google" id="ProtNLM"/>
    </source>
</evidence>
<feature type="region of interest" description="Disordered" evidence="1">
    <location>
        <begin position="345"/>
        <end position="366"/>
    </location>
</feature>
<evidence type="ECO:0000256" key="1">
    <source>
        <dbReference type="SAM" id="MobiDB-lite"/>
    </source>
</evidence>
<protein>
    <recommendedName>
        <fullName evidence="3">MYM-type domain-containing protein</fullName>
    </recommendedName>
</protein>
<feature type="region of interest" description="Disordered" evidence="1">
    <location>
        <begin position="1"/>
        <end position="25"/>
    </location>
</feature>
<accession>A0A6C0DBL0</accession>
<sequence>MEGPIETVQELKKKRGRKKKTTENEQNITITIEEKPYCSSKPESTIKKRGRKPKGGKLILKQPNTTVTDLPIANVILHLKCSIHELNEYNNNKNQIVTDPLVYNPIVPPVIMTYNANIENAFSNYELEMKKSDNNAYNELDNNISNFCQTCNSKCTNAASIVEPIEEDDSDVNIKDINQKLKKIKLQLYKNMNPDKKSACFWCTYEYDNPSCYIPKYEMDSQLYGYGSFCRPECAVAFLMKENLDDSTKFERYHLLNQIYSKIYSYKKNIKPAPNPYFLLDKYFGNLTIQEYRKLLKTEHMLLVIEKPMTRILPELHEDNDDFIMNIYGSTAGNQGNQGVYKVKRQSEKQKGPSKKSIMKESFGIA</sequence>
<name>A0A6C0DBL0_9ZZZZ</name>
<dbReference type="EMBL" id="MN739577">
    <property type="protein sequence ID" value="QHT13887.1"/>
    <property type="molecule type" value="Genomic_DNA"/>
</dbReference>
<evidence type="ECO:0000313" key="2">
    <source>
        <dbReference type="EMBL" id="QHT13887.1"/>
    </source>
</evidence>
<proteinExistence type="predicted"/>
<reference evidence="2" key="1">
    <citation type="journal article" date="2020" name="Nature">
        <title>Giant virus diversity and host interactions through global metagenomics.</title>
        <authorList>
            <person name="Schulz F."/>
            <person name="Roux S."/>
            <person name="Paez-Espino D."/>
            <person name="Jungbluth S."/>
            <person name="Walsh D.A."/>
            <person name="Denef V.J."/>
            <person name="McMahon K.D."/>
            <person name="Konstantinidis K.T."/>
            <person name="Eloe-Fadrosh E.A."/>
            <person name="Kyrpides N.C."/>
            <person name="Woyke T."/>
        </authorList>
    </citation>
    <scope>NUCLEOTIDE SEQUENCE</scope>
    <source>
        <strain evidence="2">GVMAG-M-3300023174-134</strain>
    </source>
</reference>
<organism evidence="2">
    <name type="scientific">viral metagenome</name>
    <dbReference type="NCBI Taxonomy" id="1070528"/>
    <lineage>
        <taxon>unclassified sequences</taxon>
        <taxon>metagenomes</taxon>
        <taxon>organismal metagenomes</taxon>
    </lineage>
</organism>
<feature type="region of interest" description="Disordered" evidence="1">
    <location>
        <begin position="39"/>
        <end position="59"/>
    </location>
</feature>
<dbReference type="AlphaFoldDB" id="A0A6C0DBL0"/>